<gene>
    <name evidence="3" type="ORF">EA661_05860</name>
</gene>
<keyword evidence="2" id="KW-0812">Transmembrane</keyword>
<comment type="caution">
    <text evidence="3">The sequence shown here is derived from an EMBL/GenBank/DDBJ whole genome shotgun (WGS) entry which is preliminary data.</text>
</comment>
<keyword evidence="2" id="KW-0472">Membrane</keyword>
<dbReference type="AlphaFoldDB" id="A0A4Q8LLZ1"/>
<evidence type="ECO:0000256" key="1">
    <source>
        <dbReference type="SAM" id="MobiDB-lite"/>
    </source>
</evidence>
<dbReference type="EMBL" id="SHMB01000002">
    <property type="protein sequence ID" value="TAA31106.1"/>
    <property type="molecule type" value="Genomic_DNA"/>
</dbReference>
<dbReference type="Proteomes" id="UP000291286">
    <property type="component" value="Unassembled WGS sequence"/>
</dbReference>
<keyword evidence="2" id="KW-1133">Transmembrane helix</keyword>
<evidence type="ECO:0000313" key="4">
    <source>
        <dbReference type="Proteomes" id="UP000291286"/>
    </source>
</evidence>
<feature type="transmembrane region" description="Helical" evidence="2">
    <location>
        <begin position="84"/>
        <end position="103"/>
    </location>
</feature>
<protein>
    <submittedName>
        <fullName evidence="3">Uncharacterized protein</fullName>
    </submittedName>
</protein>
<evidence type="ECO:0000313" key="3">
    <source>
        <dbReference type="EMBL" id="TAA31106.1"/>
    </source>
</evidence>
<reference evidence="3 4" key="1">
    <citation type="submission" date="2019-02" db="EMBL/GenBank/DDBJ databases">
        <title>WGS of Pseudoxanthomonas species novum from clinical isolates.</title>
        <authorList>
            <person name="Bernier A.-M."/>
            <person name="Bernard K."/>
            <person name="Vachon A."/>
        </authorList>
    </citation>
    <scope>NUCLEOTIDE SEQUENCE [LARGE SCALE GENOMIC DNA]</scope>
    <source>
        <strain evidence="3 4">NML171202</strain>
    </source>
</reference>
<name>A0A4Q8LLZ1_9GAMM</name>
<accession>A0A4Q8LLZ1</accession>
<evidence type="ECO:0000256" key="2">
    <source>
        <dbReference type="SAM" id="Phobius"/>
    </source>
</evidence>
<feature type="region of interest" description="Disordered" evidence="1">
    <location>
        <begin position="1"/>
        <end position="27"/>
    </location>
</feature>
<organism evidence="3 4">
    <name type="scientific">Pseudoxanthomonas winnipegensis</name>
    <dbReference type="NCBI Taxonomy" id="2480810"/>
    <lineage>
        <taxon>Bacteria</taxon>
        <taxon>Pseudomonadati</taxon>
        <taxon>Pseudomonadota</taxon>
        <taxon>Gammaproteobacteria</taxon>
        <taxon>Lysobacterales</taxon>
        <taxon>Lysobacteraceae</taxon>
        <taxon>Pseudoxanthomonas</taxon>
    </lineage>
</organism>
<dbReference type="RefSeq" id="WP_130516689.1">
    <property type="nucleotide sequence ID" value="NZ_SHMA01000004.1"/>
</dbReference>
<sequence>MQGNKKRQASDDGRWCASMTGDQSRRHDLTPRFDLALSIGQRQRHFLNEMQAMRPSKVCSDHGIRRLPVTSMAYQLYGIELRRFAGWAIAFAAICLPVGLALAEKSTLTPEFC</sequence>
<proteinExistence type="predicted"/>